<evidence type="ECO:0000313" key="2">
    <source>
        <dbReference type="EMBL" id="KAF6236931.1"/>
    </source>
</evidence>
<protein>
    <submittedName>
        <fullName evidence="2">Uncharacterized protein</fullName>
    </submittedName>
</protein>
<dbReference type="GeneID" id="59286472"/>
<dbReference type="EMBL" id="JACCJC010000016">
    <property type="protein sequence ID" value="KAF6236931.1"/>
    <property type="molecule type" value="Genomic_DNA"/>
</dbReference>
<accession>A0A8H6FXZ2</accession>
<evidence type="ECO:0000256" key="1">
    <source>
        <dbReference type="SAM" id="MobiDB-lite"/>
    </source>
</evidence>
<feature type="region of interest" description="Disordered" evidence="1">
    <location>
        <begin position="43"/>
        <end position="63"/>
    </location>
</feature>
<evidence type="ECO:0000313" key="3">
    <source>
        <dbReference type="Proteomes" id="UP000578531"/>
    </source>
</evidence>
<keyword evidence="3" id="KW-1185">Reference proteome</keyword>
<organism evidence="2 3">
    <name type="scientific">Letharia columbiana</name>
    <dbReference type="NCBI Taxonomy" id="112416"/>
    <lineage>
        <taxon>Eukaryota</taxon>
        <taxon>Fungi</taxon>
        <taxon>Dikarya</taxon>
        <taxon>Ascomycota</taxon>
        <taxon>Pezizomycotina</taxon>
        <taxon>Lecanoromycetes</taxon>
        <taxon>OSLEUM clade</taxon>
        <taxon>Lecanoromycetidae</taxon>
        <taxon>Lecanorales</taxon>
        <taxon>Lecanorineae</taxon>
        <taxon>Parmeliaceae</taxon>
        <taxon>Letharia</taxon>
    </lineage>
</organism>
<comment type="caution">
    <text evidence="2">The sequence shown here is derived from an EMBL/GenBank/DDBJ whole genome shotgun (WGS) entry which is preliminary data.</text>
</comment>
<feature type="compositionally biased region" description="Polar residues" evidence="1">
    <location>
        <begin position="50"/>
        <end position="63"/>
    </location>
</feature>
<reference evidence="2 3" key="1">
    <citation type="journal article" date="2020" name="Genomics">
        <title>Complete, high-quality genomes from long-read metagenomic sequencing of two wolf lichen thalli reveals enigmatic genome architecture.</title>
        <authorList>
            <person name="McKenzie S.K."/>
            <person name="Walston R.F."/>
            <person name="Allen J.L."/>
        </authorList>
    </citation>
    <scope>NUCLEOTIDE SEQUENCE [LARGE SCALE GENOMIC DNA]</scope>
    <source>
        <strain evidence="2">WasteWater2</strain>
    </source>
</reference>
<gene>
    <name evidence="2" type="ORF">HO173_004808</name>
</gene>
<dbReference type="Proteomes" id="UP000578531">
    <property type="component" value="Unassembled WGS sequence"/>
</dbReference>
<sequence length="63" mass="7308">MTTDRLGMSTFSQLMKVTMPPVARMEDRLKPLVHIVRLILGRHKPGNHTPELQTPQLMYKTQH</sequence>
<name>A0A8H6FXZ2_9LECA</name>
<dbReference type="RefSeq" id="XP_037166263.1">
    <property type="nucleotide sequence ID" value="XM_037306728.1"/>
</dbReference>
<proteinExistence type="predicted"/>
<dbReference type="AlphaFoldDB" id="A0A8H6FXZ2"/>